<sequence>MPKDNKKIFAYVYTGFNIICLPFNLVNAPNVIHDSINKLEAYKIAIVPKEVKEFGDTLAGNPDKVIEELKSITQDNNDLSNNISKDLSETKHEIENIKAIQTNQNQNSSPKEPNPQDIVNVTVIDVCTGEKQQVKMTYAEYLGRIQH</sequence>
<organism evidence="1 2">
    <name type="scientific">Streptococcus mitis</name>
    <dbReference type="NCBI Taxonomy" id="28037"/>
    <lineage>
        <taxon>Bacteria</taxon>
        <taxon>Bacillati</taxon>
        <taxon>Bacillota</taxon>
        <taxon>Bacilli</taxon>
        <taxon>Lactobacillales</taxon>
        <taxon>Streptococcaceae</taxon>
        <taxon>Streptococcus</taxon>
        <taxon>Streptococcus mitis group</taxon>
    </lineage>
</organism>
<gene>
    <name evidence="1" type="ORF">B7692_05875</name>
</gene>
<comment type="caution">
    <text evidence="1">The sequence shown here is derived from an EMBL/GenBank/DDBJ whole genome shotgun (WGS) entry which is preliminary data.</text>
</comment>
<accession>A0A1X1L6E5</accession>
<evidence type="ECO:0000313" key="2">
    <source>
        <dbReference type="Proteomes" id="UP000193206"/>
    </source>
</evidence>
<dbReference type="AlphaFoldDB" id="A0A1X1L6E5"/>
<dbReference type="EMBL" id="NCVN01000026">
    <property type="protein sequence ID" value="ORP07275.1"/>
    <property type="molecule type" value="Genomic_DNA"/>
</dbReference>
<protein>
    <submittedName>
        <fullName evidence="1">Uncharacterized protein</fullName>
    </submittedName>
</protein>
<dbReference type="RefSeq" id="WP_084930203.1">
    <property type="nucleotide sequence ID" value="NZ_NCVN01000026.1"/>
</dbReference>
<name>A0A1X1L6E5_STRMT</name>
<evidence type="ECO:0000313" key="1">
    <source>
        <dbReference type="EMBL" id="ORP07275.1"/>
    </source>
</evidence>
<dbReference type="Proteomes" id="UP000193206">
    <property type="component" value="Unassembled WGS sequence"/>
</dbReference>
<reference evidence="1 2" key="1">
    <citation type="journal article" date="2016" name="Eur. J. Clin. Microbiol. Infect. Dis.">
        <title>Whole genome sequencing as a tool for phylogenetic analysis of clinical strains of Mitis group streptococci.</title>
        <authorList>
            <person name="Rasmussen L.H."/>
            <person name="Dargis R."/>
            <person name="Hojholt K."/>
            <person name="Christensen J.J."/>
            <person name="Skovgaard O."/>
            <person name="Justesen U.S."/>
            <person name="Rosenvinge F.S."/>
            <person name="Moser C."/>
            <person name="Lukjancenko O."/>
            <person name="Rasmussen S."/>
            <person name="Nielsen X.C."/>
        </authorList>
    </citation>
    <scope>NUCLEOTIDE SEQUENCE [LARGE SCALE GENOMIC DNA]</scope>
    <source>
        <strain evidence="1 2">B_009152_10</strain>
    </source>
</reference>
<proteinExistence type="predicted"/>